<keyword evidence="4" id="KW-1185">Reference proteome</keyword>
<protein>
    <submittedName>
        <fullName evidence="3">LPXTG-motif cell wall-anchored protein</fullName>
    </submittedName>
</protein>
<keyword evidence="1" id="KW-0472">Membrane</keyword>
<dbReference type="Proteomes" id="UP000321617">
    <property type="component" value="Unassembled WGS sequence"/>
</dbReference>
<feature type="transmembrane region" description="Helical" evidence="1">
    <location>
        <begin position="33"/>
        <end position="51"/>
    </location>
</feature>
<dbReference type="InterPro" id="IPR045597">
    <property type="entry name" value="DUF6458"/>
</dbReference>
<keyword evidence="1" id="KW-0812">Transmembrane</keyword>
<feature type="domain" description="DUF6458" evidence="2">
    <location>
        <begin position="1"/>
        <end position="59"/>
    </location>
</feature>
<dbReference type="AlphaFoldDB" id="A0A562V178"/>
<dbReference type="Pfam" id="PF20059">
    <property type="entry name" value="DUF6458"/>
    <property type="match status" value="1"/>
</dbReference>
<dbReference type="EMBL" id="VLLL01000006">
    <property type="protein sequence ID" value="TWJ11601.1"/>
    <property type="molecule type" value="Genomic_DNA"/>
</dbReference>
<proteinExistence type="predicted"/>
<comment type="caution">
    <text evidence="3">The sequence shown here is derived from an EMBL/GenBank/DDBJ whole genome shotgun (WGS) entry which is preliminary data.</text>
</comment>
<evidence type="ECO:0000313" key="3">
    <source>
        <dbReference type="EMBL" id="TWJ11601.1"/>
    </source>
</evidence>
<gene>
    <name evidence="3" type="ORF">LX16_2327</name>
</gene>
<name>A0A562V178_9ACTN</name>
<keyword evidence="1" id="KW-1133">Transmembrane helix</keyword>
<accession>A0A562V178</accession>
<organism evidence="3 4">
    <name type="scientific">Stackebrandtia albiflava</name>
    <dbReference type="NCBI Taxonomy" id="406432"/>
    <lineage>
        <taxon>Bacteria</taxon>
        <taxon>Bacillati</taxon>
        <taxon>Actinomycetota</taxon>
        <taxon>Actinomycetes</taxon>
        <taxon>Glycomycetales</taxon>
        <taxon>Glycomycetaceae</taxon>
        <taxon>Stackebrandtia</taxon>
    </lineage>
</organism>
<evidence type="ECO:0000256" key="1">
    <source>
        <dbReference type="SAM" id="Phobius"/>
    </source>
</evidence>
<evidence type="ECO:0000259" key="2">
    <source>
        <dbReference type="Pfam" id="PF20059"/>
    </source>
</evidence>
<reference evidence="3 4" key="1">
    <citation type="journal article" date="2013" name="Stand. Genomic Sci.">
        <title>Genomic Encyclopedia of Type Strains, Phase I: The one thousand microbial genomes (KMG-I) project.</title>
        <authorList>
            <person name="Kyrpides N.C."/>
            <person name="Woyke T."/>
            <person name="Eisen J.A."/>
            <person name="Garrity G."/>
            <person name="Lilburn T.G."/>
            <person name="Beck B.J."/>
            <person name="Whitman W.B."/>
            <person name="Hugenholtz P."/>
            <person name="Klenk H.P."/>
        </authorList>
    </citation>
    <scope>NUCLEOTIDE SEQUENCE [LARGE SCALE GENOMIC DNA]</scope>
    <source>
        <strain evidence="3 4">DSM 45044</strain>
    </source>
</reference>
<evidence type="ECO:0000313" key="4">
    <source>
        <dbReference type="Proteomes" id="UP000321617"/>
    </source>
</evidence>
<sequence length="95" mass="10778">MGLGGSIFLLVLGAILAFAVRLEPEWIDLETTGWIFMIAGIVGIVLTSWYAKRKRRLHQEVHETYQNNRLARREAVRRADAVAAEGRRREEGDAD</sequence>